<dbReference type="PANTHER" id="PTHR33710:SF79">
    <property type="entry name" value="OS06G0205337 PROTEIN"/>
    <property type="match status" value="1"/>
</dbReference>
<evidence type="ECO:0000259" key="1">
    <source>
        <dbReference type="Pfam" id="PF03372"/>
    </source>
</evidence>
<name>A0AAV5G031_ELECO</name>
<dbReference type="Pfam" id="PF03372">
    <property type="entry name" value="Exo_endo_phos"/>
    <property type="match status" value="1"/>
</dbReference>
<dbReference type="GO" id="GO:0003824">
    <property type="term" value="F:catalytic activity"/>
    <property type="evidence" value="ECO:0007669"/>
    <property type="project" value="InterPro"/>
</dbReference>
<dbReference type="PANTHER" id="PTHR33710">
    <property type="entry name" value="BNAC02G09200D PROTEIN"/>
    <property type="match status" value="1"/>
</dbReference>
<proteinExistence type="predicted"/>
<dbReference type="EMBL" id="BQKI01000130">
    <property type="protein sequence ID" value="GJN40476.1"/>
    <property type="molecule type" value="Genomic_DNA"/>
</dbReference>
<reference evidence="2" key="1">
    <citation type="journal article" date="2018" name="DNA Res.">
        <title>Multiple hybrid de novo genome assembly of finger millet, an orphan allotetraploid crop.</title>
        <authorList>
            <person name="Hatakeyama M."/>
            <person name="Aluri S."/>
            <person name="Balachadran M.T."/>
            <person name="Sivarajan S.R."/>
            <person name="Patrignani A."/>
            <person name="Gruter S."/>
            <person name="Poveda L."/>
            <person name="Shimizu-Inatsugi R."/>
            <person name="Baeten J."/>
            <person name="Francoijs K.J."/>
            <person name="Nataraja K.N."/>
            <person name="Reddy Y.A.N."/>
            <person name="Phadnis S."/>
            <person name="Ravikumar R.L."/>
            <person name="Schlapbach R."/>
            <person name="Sreeman S.M."/>
            <person name="Shimizu K.K."/>
        </authorList>
    </citation>
    <scope>NUCLEOTIDE SEQUENCE</scope>
</reference>
<sequence length="398" mass="45839">MAHLSWNFRGSGGNLNNPIVNHLARLITSTKAQVIFVSETRTSKISQSQLVNRFSVTDSHVVPATGQSRGLWLMWNDEVDLNIISSSHHLILASTMCKPNNKLYNLVCIYGDPHHCRTTEIWEEVSHFAQNYPDTPTLCMGDLNNIMHVNENCGPATANTARIRIFCCLVKNCGFFDLGYNGSAYTWTNKRFATNSTFQRLDCCLVNAAWCTTFPRTTVFHLPMLYSDHAPILAILHSWTQKTRKPFRFENWWLLEGDFSTTAKISWHNSTTEPYNARTKSLTRDLKIWSKKKQPIHTLLENIELQIHQQQNLPPQQQNYTLQSTLQHNHQALLTKNSEYHKQQVKKLWATKGDKNIDFFHQAILKRARKNRINVIHDKQGNSIATPNDIALVFTNYF</sequence>
<keyword evidence="3" id="KW-1185">Reference proteome</keyword>
<accession>A0AAV5G031</accession>
<dbReference type="SUPFAM" id="SSF56219">
    <property type="entry name" value="DNase I-like"/>
    <property type="match status" value="1"/>
</dbReference>
<dbReference type="Proteomes" id="UP001054889">
    <property type="component" value="Unassembled WGS sequence"/>
</dbReference>
<feature type="domain" description="Endonuclease/exonuclease/phosphatase" evidence="1">
    <location>
        <begin position="4"/>
        <end position="229"/>
    </location>
</feature>
<gene>
    <name evidence="2" type="primary">gb29691</name>
    <name evidence="2" type="ORF">PR202_gb29691</name>
</gene>
<dbReference type="InterPro" id="IPR036691">
    <property type="entry name" value="Endo/exonu/phosph_ase_sf"/>
</dbReference>
<dbReference type="InterPro" id="IPR005135">
    <property type="entry name" value="Endo/exonuclease/phosphatase"/>
</dbReference>
<organism evidence="2 3">
    <name type="scientific">Eleusine coracana subsp. coracana</name>
    <dbReference type="NCBI Taxonomy" id="191504"/>
    <lineage>
        <taxon>Eukaryota</taxon>
        <taxon>Viridiplantae</taxon>
        <taxon>Streptophyta</taxon>
        <taxon>Embryophyta</taxon>
        <taxon>Tracheophyta</taxon>
        <taxon>Spermatophyta</taxon>
        <taxon>Magnoliopsida</taxon>
        <taxon>Liliopsida</taxon>
        <taxon>Poales</taxon>
        <taxon>Poaceae</taxon>
        <taxon>PACMAD clade</taxon>
        <taxon>Chloridoideae</taxon>
        <taxon>Cynodonteae</taxon>
        <taxon>Eleusininae</taxon>
        <taxon>Eleusine</taxon>
    </lineage>
</organism>
<dbReference type="AlphaFoldDB" id="A0AAV5G031"/>
<evidence type="ECO:0000313" key="3">
    <source>
        <dbReference type="Proteomes" id="UP001054889"/>
    </source>
</evidence>
<protein>
    <recommendedName>
        <fullName evidence="1">Endonuclease/exonuclease/phosphatase domain-containing protein</fullName>
    </recommendedName>
</protein>
<evidence type="ECO:0000313" key="2">
    <source>
        <dbReference type="EMBL" id="GJN40476.1"/>
    </source>
</evidence>
<dbReference type="Gene3D" id="3.60.10.10">
    <property type="entry name" value="Endonuclease/exonuclease/phosphatase"/>
    <property type="match status" value="1"/>
</dbReference>
<comment type="caution">
    <text evidence="2">The sequence shown here is derived from an EMBL/GenBank/DDBJ whole genome shotgun (WGS) entry which is preliminary data.</text>
</comment>
<reference evidence="2" key="2">
    <citation type="submission" date="2021-12" db="EMBL/GenBank/DDBJ databases">
        <title>Resequencing data analysis of finger millet.</title>
        <authorList>
            <person name="Hatakeyama M."/>
            <person name="Aluri S."/>
            <person name="Balachadran M.T."/>
            <person name="Sivarajan S.R."/>
            <person name="Poveda L."/>
            <person name="Shimizu-Inatsugi R."/>
            <person name="Schlapbach R."/>
            <person name="Sreeman S.M."/>
            <person name="Shimizu K.K."/>
        </authorList>
    </citation>
    <scope>NUCLEOTIDE SEQUENCE</scope>
</reference>